<dbReference type="PIRSF" id="PIRSF017292">
    <property type="entry name" value="UCP017292_Znf_CHY"/>
    <property type="match status" value="1"/>
</dbReference>
<dbReference type="EMBL" id="JAGZFP010000007">
    <property type="protein sequence ID" value="MBS5358333.1"/>
    <property type="molecule type" value="Genomic_DNA"/>
</dbReference>
<organism evidence="5 6">
    <name type="scientific">Streptococcus parasanguinis</name>
    <dbReference type="NCBI Taxonomy" id="1318"/>
    <lineage>
        <taxon>Bacteria</taxon>
        <taxon>Bacillati</taxon>
        <taxon>Bacillota</taxon>
        <taxon>Bacilli</taxon>
        <taxon>Lactobacillales</taxon>
        <taxon>Streptococcaceae</taxon>
        <taxon>Streptococcus</taxon>
    </lineage>
</organism>
<dbReference type="RefSeq" id="WP_080934958.1">
    <property type="nucleotide sequence ID" value="NZ_JALDUR010000005.1"/>
</dbReference>
<dbReference type="InterPro" id="IPR037274">
    <property type="entry name" value="Znf_CHY_sf"/>
</dbReference>
<dbReference type="InterPro" id="IPR016694">
    <property type="entry name" value="UCP017292"/>
</dbReference>
<keyword evidence="2" id="KW-0863">Zinc-finger</keyword>
<dbReference type="Proteomes" id="UP000709219">
    <property type="component" value="Unassembled WGS sequence"/>
</dbReference>
<evidence type="ECO:0000313" key="5">
    <source>
        <dbReference type="EMBL" id="MBS5358333.1"/>
    </source>
</evidence>
<protein>
    <recommendedName>
        <fullName evidence="4">CHY-type domain-containing protein</fullName>
    </recommendedName>
</protein>
<evidence type="ECO:0000256" key="1">
    <source>
        <dbReference type="ARBA" id="ARBA00022723"/>
    </source>
</evidence>
<comment type="caution">
    <text evidence="5">The sequence shown here is derived from an EMBL/GenBank/DDBJ whole genome shotgun (WGS) entry which is preliminary data.</text>
</comment>
<evidence type="ECO:0000256" key="3">
    <source>
        <dbReference type="ARBA" id="ARBA00022833"/>
    </source>
</evidence>
<proteinExistence type="predicted"/>
<dbReference type="InterPro" id="IPR008913">
    <property type="entry name" value="Znf_CHY"/>
</dbReference>
<dbReference type="GO" id="GO:0008270">
    <property type="term" value="F:zinc ion binding"/>
    <property type="evidence" value="ECO:0007669"/>
    <property type="project" value="UniProtKB-KW"/>
</dbReference>
<sequence length="112" mass="13169">MASTPYLPVAQIHGLLVDKESRCQHYHSPLDIVALKCYDCQKYYACYQCHDHIEDHRFRAYPCHIRQDKVVICGVCLHEMTIENYQKSISCSHCHSRFNPACSKHYDIYFAK</sequence>
<evidence type="ECO:0000256" key="2">
    <source>
        <dbReference type="ARBA" id="ARBA00022771"/>
    </source>
</evidence>
<dbReference type="PROSITE" id="PS51266">
    <property type="entry name" value="ZF_CHY"/>
    <property type="match status" value="1"/>
</dbReference>
<name>A0A943DKC5_STRPA</name>
<evidence type="ECO:0000259" key="4">
    <source>
        <dbReference type="PROSITE" id="PS51266"/>
    </source>
</evidence>
<accession>A0A943DKC5</accession>
<dbReference type="SUPFAM" id="SSF161219">
    <property type="entry name" value="CHY zinc finger-like"/>
    <property type="match status" value="1"/>
</dbReference>
<feature type="domain" description="CHY-type" evidence="4">
    <location>
        <begin position="16"/>
        <end position="96"/>
    </location>
</feature>
<reference evidence="5" key="1">
    <citation type="submission" date="2021-02" db="EMBL/GenBank/DDBJ databases">
        <title>Infant gut strain persistence is associated with maternal origin, phylogeny, and functional potential including surface adhesion and iron acquisition.</title>
        <authorList>
            <person name="Lou Y.C."/>
        </authorList>
    </citation>
    <scope>NUCLEOTIDE SEQUENCE</scope>
    <source>
        <strain evidence="5">L3_098_011G1_dasL3_098_011G1_concoct_7</strain>
    </source>
</reference>
<gene>
    <name evidence="5" type="ORF">KHX87_04385</name>
</gene>
<keyword evidence="1" id="KW-0479">Metal-binding</keyword>
<evidence type="ECO:0000313" key="6">
    <source>
        <dbReference type="Proteomes" id="UP000709219"/>
    </source>
</evidence>
<keyword evidence="3" id="KW-0862">Zinc</keyword>
<dbReference type="AlphaFoldDB" id="A0A943DKC5"/>